<name>A0A6N8SJD2_9HYPH</name>
<keyword evidence="7" id="KW-0472">Membrane</keyword>
<dbReference type="EMBL" id="WUMK01000013">
    <property type="protein sequence ID" value="MXN48869.1"/>
    <property type="molecule type" value="Genomic_DNA"/>
</dbReference>
<proteinExistence type="predicted"/>
<organism evidence="9 10">
    <name type="scientific">Shinella kummerowiae</name>
    <dbReference type="NCBI Taxonomy" id="417745"/>
    <lineage>
        <taxon>Bacteria</taxon>
        <taxon>Pseudomonadati</taxon>
        <taxon>Pseudomonadota</taxon>
        <taxon>Alphaproteobacteria</taxon>
        <taxon>Hyphomicrobiales</taxon>
        <taxon>Rhizobiaceae</taxon>
        <taxon>Shinella</taxon>
    </lineage>
</organism>
<keyword evidence="5" id="KW-0812">Transmembrane</keyword>
<evidence type="ECO:0000256" key="8">
    <source>
        <dbReference type="ARBA" id="ARBA00023180"/>
    </source>
</evidence>
<evidence type="ECO:0000256" key="6">
    <source>
        <dbReference type="ARBA" id="ARBA00022989"/>
    </source>
</evidence>
<evidence type="ECO:0000256" key="5">
    <source>
        <dbReference type="ARBA" id="ARBA00022692"/>
    </source>
</evidence>
<dbReference type="AlphaFoldDB" id="A0A6N8SJD2"/>
<protein>
    <recommendedName>
        <fullName evidence="11">Tetratricopeptide repeat protein</fullName>
    </recommendedName>
</protein>
<evidence type="ECO:0000256" key="4">
    <source>
        <dbReference type="ARBA" id="ARBA00022679"/>
    </source>
</evidence>
<keyword evidence="4" id="KW-0808">Transferase</keyword>
<evidence type="ECO:0000313" key="10">
    <source>
        <dbReference type="Proteomes" id="UP000435802"/>
    </source>
</evidence>
<dbReference type="SUPFAM" id="SSF48452">
    <property type="entry name" value="TPR-like"/>
    <property type="match status" value="1"/>
</dbReference>
<dbReference type="InterPro" id="IPR038578">
    <property type="entry name" value="GT29-like_sf"/>
</dbReference>
<dbReference type="RefSeq" id="WP_160862360.1">
    <property type="nucleotide sequence ID" value="NZ_WUMK01000013.1"/>
</dbReference>
<dbReference type="Proteomes" id="UP000435802">
    <property type="component" value="Unassembled WGS sequence"/>
</dbReference>
<dbReference type="Gene3D" id="3.90.1480.20">
    <property type="entry name" value="Glycosyl transferase family 29"/>
    <property type="match status" value="1"/>
</dbReference>
<keyword evidence="3" id="KW-0328">Glycosyltransferase</keyword>
<dbReference type="Gene3D" id="1.25.40.10">
    <property type="entry name" value="Tetratricopeptide repeat domain"/>
    <property type="match status" value="1"/>
</dbReference>
<evidence type="ECO:0000256" key="7">
    <source>
        <dbReference type="ARBA" id="ARBA00023136"/>
    </source>
</evidence>
<dbReference type="GO" id="GO:0012505">
    <property type="term" value="C:endomembrane system"/>
    <property type="evidence" value="ECO:0007669"/>
    <property type="project" value="UniProtKB-SubCell"/>
</dbReference>
<evidence type="ECO:0008006" key="11">
    <source>
        <dbReference type="Google" id="ProtNLM"/>
    </source>
</evidence>
<gene>
    <name evidence="9" type="ORF">GR138_27085</name>
</gene>
<dbReference type="Pfam" id="PF00777">
    <property type="entry name" value="Glyco_transf_29"/>
    <property type="match status" value="1"/>
</dbReference>
<accession>A0A6N8SJD2</accession>
<sequence length="407" mass="45269">MASVHPHRRHEFGLEGRLRKIAQTVRWWMEGAPGRYSRRQYLKLYHSGQFEEAAVALRTALQATPNDFQLMFQVASLSRFGLLPLDESLLLLQRIVAEAPSVTARHAAIHLVNLLWERKGANAAMEWLPRLIQEGERSPRLLLRAAALAHEAGETKDAFDLLVQVGRKRPSALSSMGYLDLILAAAEDGAAKLPQAERARVVANHLSRFTGRFTQMIERSAGNVAVVANGPSLERLRLGSTIDLHQLVVRFNNHAACPGSVDQGEKTDIWIRPPEFTYVPMRSMTADGLLILTGSNIRNRNSTGLHLLEPYVRENLPIELVPKELYARLFAALDASPSAGLVGLVWTQEAMGRTLSSTQVFGYALDRNTSAVSHYHGKHHTGSWPSRHNWQAEHALFQSLINRGTSA</sequence>
<evidence type="ECO:0000256" key="2">
    <source>
        <dbReference type="ARBA" id="ARBA00004308"/>
    </source>
</evidence>
<reference evidence="9 10" key="1">
    <citation type="submission" date="2019-12" db="EMBL/GenBank/DDBJ databases">
        <title>Shinella kummerowiae sp. nov., a symbiotic bacterium isolated from root nodules of the herbal legume Kummerowia stipulacea.</title>
        <authorList>
            <person name="Gao J."/>
        </authorList>
    </citation>
    <scope>NUCLEOTIDE SEQUENCE [LARGE SCALE GENOMIC DNA]</scope>
    <source>
        <strain evidence="9 10">CCBAU 25048</strain>
    </source>
</reference>
<evidence type="ECO:0000256" key="3">
    <source>
        <dbReference type="ARBA" id="ARBA00022676"/>
    </source>
</evidence>
<dbReference type="OrthoDB" id="8421654at2"/>
<keyword evidence="8" id="KW-0325">Glycoprotein</keyword>
<dbReference type="InterPro" id="IPR001675">
    <property type="entry name" value="Glyco_trans_29"/>
</dbReference>
<dbReference type="InterPro" id="IPR011990">
    <property type="entry name" value="TPR-like_helical_dom_sf"/>
</dbReference>
<comment type="subcellular location">
    <subcellularLocation>
        <location evidence="2">Endomembrane system</location>
    </subcellularLocation>
    <subcellularLocation>
        <location evidence="1">Membrane</location>
        <topology evidence="1">Single-pass membrane protein</topology>
    </subcellularLocation>
</comment>
<keyword evidence="6" id="KW-1133">Transmembrane helix</keyword>
<evidence type="ECO:0000313" key="9">
    <source>
        <dbReference type="EMBL" id="MXN48869.1"/>
    </source>
</evidence>
<keyword evidence="10" id="KW-1185">Reference proteome</keyword>
<comment type="caution">
    <text evidence="9">The sequence shown here is derived from an EMBL/GenBank/DDBJ whole genome shotgun (WGS) entry which is preliminary data.</text>
</comment>
<dbReference type="GO" id="GO:0008373">
    <property type="term" value="F:sialyltransferase activity"/>
    <property type="evidence" value="ECO:0007669"/>
    <property type="project" value="InterPro"/>
</dbReference>
<dbReference type="GO" id="GO:0016020">
    <property type="term" value="C:membrane"/>
    <property type="evidence" value="ECO:0007669"/>
    <property type="project" value="UniProtKB-SubCell"/>
</dbReference>
<evidence type="ECO:0000256" key="1">
    <source>
        <dbReference type="ARBA" id="ARBA00004167"/>
    </source>
</evidence>